<gene>
    <name evidence="8" type="primary">copC</name>
    <name evidence="8" type="ORF">I598_2729</name>
</gene>
<evidence type="ECO:0000313" key="9">
    <source>
        <dbReference type="Proteomes" id="UP000076794"/>
    </source>
</evidence>
<evidence type="ECO:0000313" key="8">
    <source>
        <dbReference type="EMBL" id="ANC32256.1"/>
    </source>
</evidence>
<dbReference type="EMBL" id="CP014209">
    <property type="protein sequence ID" value="ANC32256.1"/>
    <property type="molecule type" value="Genomic_DNA"/>
</dbReference>
<name>A0A168FPK6_9MICO</name>
<keyword evidence="6" id="KW-1133">Transmembrane helix</keyword>
<dbReference type="GO" id="GO:0042597">
    <property type="term" value="C:periplasmic space"/>
    <property type="evidence" value="ECO:0007669"/>
    <property type="project" value="InterPro"/>
</dbReference>
<dbReference type="SUPFAM" id="SSF81296">
    <property type="entry name" value="E set domains"/>
    <property type="match status" value="1"/>
</dbReference>
<feature type="domain" description="CopC" evidence="7">
    <location>
        <begin position="64"/>
        <end position="155"/>
    </location>
</feature>
<feature type="region of interest" description="Disordered" evidence="5">
    <location>
        <begin position="153"/>
        <end position="206"/>
    </location>
</feature>
<sequence length="247" mass="25361">MAQKPAGPDPRSQQPSRPADEEWTPVVRTGRRRAVALVVVLSMVLALVGGTVVSILSAGSASAHDQLVGSDPKDGAELEEPVTSVTLEYSAEIIADGTQVRATTPDGEVDADVTVDGTDVVVDLGEQTSGGEYDLAWRVVSSDGHPIEGELSWTVADQPEPTPSDEATPSDEPSETAESPEAAASDAAAEPAPSSSPAQSTDDDGSIPLLYGAALVAIIGVALALLVRSRRRLHDQAGPGPEGAPED</sequence>
<dbReference type="GO" id="GO:0030313">
    <property type="term" value="C:cell envelope"/>
    <property type="evidence" value="ECO:0007669"/>
    <property type="project" value="UniProtKB-SubCell"/>
</dbReference>
<dbReference type="AlphaFoldDB" id="A0A168FPK6"/>
<reference evidence="8 9" key="1">
    <citation type="submission" date="2016-01" db="EMBL/GenBank/DDBJ databases">
        <title>Complete genome sequence of a soil Actinobacterium, Isoptericola dokdonensis DS-3.</title>
        <authorList>
            <person name="Kwon S.-K."/>
            <person name="Kim J.F."/>
        </authorList>
    </citation>
    <scope>NUCLEOTIDE SEQUENCE [LARGE SCALE GENOMIC DNA]</scope>
    <source>
        <strain evidence="8 9">DS-3</strain>
    </source>
</reference>
<proteinExistence type="predicted"/>
<dbReference type="Pfam" id="PF04234">
    <property type="entry name" value="CopC"/>
    <property type="match status" value="1"/>
</dbReference>
<feature type="transmembrane region" description="Helical" evidence="6">
    <location>
        <begin position="34"/>
        <end position="56"/>
    </location>
</feature>
<dbReference type="InterPro" id="IPR032694">
    <property type="entry name" value="CopC/D"/>
</dbReference>
<dbReference type="GO" id="GO:0046688">
    <property type="term" value="P:response to copper ion"/>
    <property type="evidence" value="ECO:0007669"/>
    <property type="project" value="InterPro"/>
</dbReference>
<keyword evidence="6" id="KW-0472">Membrane</keyword>
<evidence type="ECO:0000256" key="3">
    <source>
        <dbReference type="ARBA" id="ARBA00022729"/>
    </source>
</evidence>
<keyword evidence="4" id="KW-0186">Copper</keyword>
<dbReference type="InterPro" id="IPR014755">
    <property type="entry name" value="Cu-Rt/internalin_Ig-like"/>
</dbReference>
<feature type="transmembrane region" description="Helical" evidence="6">
    <location>
        <begin position="209"/>
        <end position="227"/>
    </location>
</feature>
<dbReference type="GO" id="GO:0006825">
    <property type="term" value="P:copper ion transport"/>
    <property type="evidence" value="ECO:0007669"/>
    <property type="project" value="InterPro"/>
</dbReference>
<dbReference type="STRING" id="1300344.I598_2729"/>
<evidence type="ECO:0000259" key="7">
    <source>
        <dbReference type="Pfam" id="PF04234"/>
    </source>
</evidence>
<feature type="compositionally biased region" description="Low complexity" evidence="5">
    <location>
        <begin position="176"/>
        <end position="200"/>
    </location>
</feature>
<protein>
    <submittedName>
        <fullName evidence="8">Copper resistance protein C</fullName>
    </submittedName>
</protein>
<dbReference type="PATRIC" id="fig|1300344.3.peg.2745"/>
<dbReference type="RefSeq" id="WP_083973298.1">
    <property type="nucleotide sequence ID" value="NZ_CP014209.1"/>
</dbReference>
<keyword evidence="9" id="KW-1185">Reference proteome</keyword>
<dbReference type="PANTHER" id="PTHR34820">
    <property type="entry name" value="INNER MEMBRANE PROTEIN YEBZ"/>
    <property type="match status" value="1"/>
</dbReference>
<comment type="subcellular location">
    <subcellularLocation>
        <location evidence="1">Cell envelope</location>
    </subcellularLocation>
</comment>
<dbReference type="InterPro" id="IPR007348">
    <property type="entry name" value="CopC_dom"/>
</dbReference>
<dbReference type="GO" id="GO:0005886">
    <property type="term" value="C:plasma membrane"/>
    <property type="evidence" value="ECO:0007669"/>
    <property type="project" value="TreeGrafter"/>
</dbReference>
<evidence type="ECO:0000256" key="5">
    <source>
        <dbReference type="SAM" id="MobiDB-lite"/>
    </source>
</evidence>
<keyword evidence="2" id="KW-0479">Metal-binding</keyword>
<accession>A0A168FPK6</accession>
<evidence type="ECO:0000256" key="2">
    <source>
        <dbReference type="ARBA" id="ARBA00022723"/>
    </source>
</evidence>
<dbReference type="InterPro" id="IPR014756">
    <property type="entry name" value="Ig_E-set"/>
</dbReference>
<dbReference type="GO" id="GO:0005507">
    <property type="term" value="F:copper ion binding"/>
    <property type="evidence" value="ECO:0007669"/>
    <property type="project" value="InterPro"/>
</dbReference>
<organism evidence="8 9">
    <name type="scientific">Isoptericola dokdonensis DS-3</name>
    <dbReference type="NCBI Taxonomy" id="1300344"/>
    <lineage>
        <taxon>Bacteria</taxon>
        <taxon>Bacillati</taxon>
        <taxon>Actinomycetota</taxon>
        <taxon>Actinomycetes</taxon>
        <taxon>Micrococcales</taxon>
        <taxon>Promicromonosporaceae</taxon>
        <taxon>Isoptericola</taxon>
    </lineage>
</organism>
<dbReference type="Proteomes" id="UP000076794">
    <property type="component" value="Chromosome"/>
</dbReference>
<dbReference type="PANTHER" id="PTHR34820:SF4">
    <property type="entry name" value="INNER MEMBRANE PROTEIN YEBZ"/>
    <property type="match status" value="1"/>
</dbReference>
<evidence type="ECO:0000256" key="4">
    <source>
        <dbReference type="ARBA" id="ARBA00023008"/>
    </source>
</evidence>
<evidence type="ECO:0000256" key="6">
    <source>
        <dbReference type="SAM" id="Phobius"/>
    </source>
</evidence>
<dbReference type="Gene3D" id="2.60.40.1220">
    <property type="match status" value="1"/>
</dbReference>
<dbReference type="KEGG" id="ido:I598_2729"/>
<evidence type="ECO:0000256" key="1">
    <source>
        <dbReference type="ARBA" id="ARBA00004196"/>
    </source>
</evidence>
<keyword evidence="3" id="KW-0732">Signal</keyword>
<feature type="region of interest" description="Disordered" evidence="5">
    <location>
        <begin position="1"/>
        <end position="25"/>
    </location>
</feature>
<dbReference type="OrthoDB" id="5242236at2"/>
<keyword evidence="6" id="KW-0812">Transmembrane</keyword>